<accession>A0A3S2TYL2</accession>
<dbReference type="EMBL" id="RZTZ01000002">
    <property type="protein sequence ID" value="RVT65426.1"/>
    <property type="molecule type" value="Genomic_DNA"/>
</dbReference>
<reference evidence="2 3" key="1">
    <citation type="submission" date="2019-01" db="EMBL/GenBank/DDBJ databases">
        <title>Bacillus sp. M5HDSG1-1, whole genome shotgun sequence.</title>
        <authorList>
            <person name="Tuo L."/>
        </authorList>
    </citation>
    <scope>NUCLEOTIDE SEQUENCE [LARGE SCALE GENOMIC DNA]</scope>
    <source>
        <strain evidence="2 3">M5HDSG1-1</strain>
    </source>
</reference>
<dbReference type="Pfam" id="PF21747">
    <property type="entry name" value="YpoC"/>
    <property type="match status" value="1"/>
</dbReference>
<evidence type="ECO:0000259" key="1">
    <source>
        <dbReference type="Pfam" id="PF21747"/>
    </source>
</evidence>
<protein>
    <recommendedName>
        <fullName evidence="1">YpoC-like domain-containing protein</fullName>
    </recommendedName>
</protein>
<dbReference type="AlphaFoldDB" id="A0A3S2TYL2"/>
<keyword evidence="3" id="KW-1185">Reference proteome</keyword>
<sequence length="170" mass="19891">MTNPILLDIPNELKHQSLQSEDEKIEVICAETFQAERPFMHDAAFYHGHQTMLPWQGENVKECVSAVFILWKGISSEVEEAVKSRDKKSTVVLMEKGIRLFLECLYWSNDMPVNIKDGIFARELKIKPFNGLERLLYILSRPGGYHSYRQLDELFKELEKQFAIKMIKRK</sequence>
<comment type="caution">
    <text evidence="2">The sequence shown here is derived from an EMBL/GenBank/DDBJ whole genome shotgun (WGS) entry which is preliminary data.</text>
</comment>
<dbReference type="RefSeq" id="WP_127737644.1">
    <property type="nucleotide sequence ID" value="NZ_CAJCKN010000077.1"/>
</dbReference>
<feature type="domain" description="YpoC-like" evidence="1">
    <location>
        <begin position="62"/>
        <end position="170"/>
    </location>
</feature>
<dbReference type="Proteomes" id="UP000288024">
    <property type="component" value="Unassembled WGS sequence"/>
</dbReference>
<dbReference type="InterPro" id="IPR048427">
    <property type="entry name" value="YpoC"/>
</dbReference>
<evidence type="ECO:0000313" key="2">
    <source>
        <dbReference type="EMBL" id="RVT65426.1"/>
    </source>
</evidence>
<evidence type="ECO:0000313" key="3">
    <source>
        <dbReference type="Proteomes" id="UP000288024"/>
    </source>
</evidence>
<organism evidence="2 3">
    <name type="scientific">Niallia taxi</name>
    <dbReference type="NCBI Taxonomy" id="2499688"/>
    <lineage>
        <taxon>Bacteria</taxon>
        <taxon>Bacillati</taxon>
        <taxon>Bacillota</taxon>
        <taxon>Bacilli</taxon>
        <taxon>Bacillales</taxon>
        <taxon>Bacillaceae</taxon>
        <taxon>Niallia</taxon>
    </lineage>
</organism>
<proteinExistence type="predicted"/>
<gene>
    <name evidence="2" type="ORF">EM808_07965</name>
</gene>
<name>A0A3S2TYL2_9BACI</name>
<dbReference type="GeneID" id="87616476"/>